<name>A0AAV4SSC6_CAEEX</name>
<keyword evidence="2" id="KW-1185">Reference proteome</keyword>
<protein>
    <submittedName>
        <fullName evidence="1">Uncharacterized protein</fullName>
    </submittedName>
</protein>
<organism evidence="1 2">
    <name type="scientific">Caerostris extrusa</name>
    <name type="common">Bark spider</name>
    <name type="synonym">Caerostris bankana</name>
    <dbReference type="NCBI Taxonomy" id="172846"/>
    <lineage>
        <taxon>Eukaryota</taxon>
        <taxon>Metazoa</taxon>
        <taxon>Ecdysozoa</taxon>
        <taxon>Arthropoda</taxon>
        <taxon>Chelicerata</taxon>
        <taxon>Arachnida</taxon>
        <taxon>Araneae</taxon>
        <taxon>Araneomorphae</taxon>
        <taxon>Entelegynae</taxon>
        <taxon>Araneoidea</taxon>
        <taxon>Araneidae</taxon>
        <taxon>Caerostris</taxon>
    </lineage>
</organism>
<accession>A0AAV4SSC6</accession>
<sequence>MLSDKRQKDYSSNKMRAFNYNTIPKRNPVTGGESNFRELWWGEGVLYPPFCVPPPNPTKPLRYVDDSMTSVSFREMPCKNRRLRVKTKNIKEKRKEVKQNPRQLANPYYEWGTNGQLLDRVAGSQRANRSEVSGKSANNQQNLFMSSVENDTPLWKFNLCRRKRLLFFQKLGRSQASRSGSDGPRRVAKAFSLSDHIARFPLTSVFDARSSALPTPPAITRSGLWPPRSPILPIRGEGFYFSLVSEVASCGGGLLCGLSVTGHLSKADHAASEKGSSTGNLWTQISPFEICLHDKKVHPSSSPCIFK</sequence>
<evidence type="ECO:0000313" key="1">
    <source>
        <dbReference type="EMBL" id="GIY36640.1"/>
    </source>
</evidence>
<proteinExistence type="predicted"/>
<dbReference type="AlphaFoldDB" id="A0AAV4SSC6"/>
<dbReference type="Proteomes" id="UP001054945">
    <property type="component" value="Unassembled WGS sequence"/>
</dbReference>
<gene>
    <name evidence="1" type="ORF">CEXT_108501</name>
</gene>
<dbReference type="EMBL" id="BPLR01010070">
    <property type="protein sequence ID" value="GIY36640.1"/>
    <property type="molecule type" value="Genomic_DNA"/>
</dbReference>
<evidence type="ECO:0000313" key="2">
    <source>
        <dbReference type="Proteomes" id="UP001054945"/>
    </source>
</evidence>
<comment type="caution">
    <text evidence="1">The sequence shown here is derived from an EMBL/GenBank/DDBJ whole genome shotgun (WGS) entry which is preliminary data.</text>
</comment>
<reference evidence="1 2" key="1">
    <citation type="submission" date="2021-06" db="EMBL/GenBank/DDBJ databases">
        <title>Caerostris extrusa draft genome.</title>
        <authorList>
            <person name="Kono N."/>
            <person name="Arakawa K."/>
        </authorList>
    </citation>
    <scope>NUCLEOTIDE SEQUENCE [LARGE SCALE GENOMIC DNA]</scope>
</reference>